<name>A0A6P6X9J2_COFAR</name>
<dbReference type="Gene3D" id="3.40.50.150">
    <property type="entry name" value="Vaccinia Virus protein VP39"/>
    <property type="match status" value="1"/>
</dbReference>
<reference evidence="9" key="2">
    <citation type="submission" date="2025-08" db="UniProtKB">
        <authorList>
            <consortium name="RefSeq"/>
        </authorList>
    </citation>
    <scope>IDENTIFICATION</scope>
    <source>
        <tissue evidence="9">Leaves</tissue>
    </source>
</reference>
<organism evidence="8 9">
    <name type="scientific">Coffea arabica</name>
    <name type="common">Arabian coffee</name>
    <dbReference type="NCBI Taxonomy" id="13443"/>
    <lineage>
        <taxon>Eukaryota</taxon>
        <taxon>Viridiplantae</taxon>
        <taxon>Streptophyta</taxon>
        <taxon>Embryophyta</taxon>
        <taxon>Tracheophyta</taxon>
        <taxon>Spermatophyta</taxon>
        <taxon>Magnoliopsida</taxon>
        <taxon>eudicotyledons</taxon>
        <taxon>Gunneridae</taxon>
        <taxon>Pentapetalae</taxon>
        <taxon>asterids</taxon>
        <taxon>lamiids</taxon>
        <taxon>Gentianales</taxon>
        <taxon>Rubiaceae</taxon>
        <taxon>Ixoroideae</taxon>
        <taxon>Gardenieae complex</taxon>
        <taxon>Bertiereae - Coffeeae clade</taxon>
        <taxon>Coffeeae</taxon>
        <taxon>Coffea</taxon>
    </lineage>
</organism>
<evidence type="ECO:0000313" key="9">
    <source>
        <dbReference type="RefSeq" id="XP_027124410.1"/>
    </source>
</evidence>
<keyword evidence="6" id="KW-0479">Metal-binding</keyword>
<comment type="pathway">
    <text evidence="2">Alkaloid biosynthesis.</text>
</comment>
<dbReference type="SUPFAM" id="SSF53335">
    <property type="entry name" value="S-adenosyl-L-methionine-dependent methyltransferases"/>
    <property type="match status" value="1"/>
</dbReference>
<gene>
    <name evidence="9" type="primary">LOC113741130</name>
</gene>
<dbReference type="InterPro" id="IPR029063">
    <property type="entry name" value="SAM-dependent_MTases_sf"/>
</dbReference>
<comment type="similarity">
    <text evidence="3">Belongs to the methyltransferase superfamily. Type-7 methyltransferase family.</text>
</comment>
<dbReference type="OrthoDB" id="1523883at2759"/>
<dbReference type="Proteomes" id="UP001652660">
    <property type="component" value="Chromosome 4e"/>
</dbReference>
<keyword evidence="8" id="KW-1185">Reference proteome</keyword>
<comment type="cofactor">
    <cofactor evidence="1">
        <name>Mg(2+)</name>
        <dbReference type="ChEBI" id="CHEBI:18420"/>
    </cofactor>
</comment>
<dbReference type="InterPro" id="IPR042086">
    <property type="entry name" value="MeTrfase_capping"/>
</dbReference>
<evidence type="ECO:0000256" key="4">
    <source>
        <dbReference type="ARBA" id="ARBA00022603"/>
    </source>
</evidence>
<sequence>MEVQRVLHMNKGDDDASYAKNSSGQKLVIMKVKHFLVQSIEKLFHSYPSAKCIRIADLGCSSGPNALVPAENMIESIHKVYHKLGHKPPSIEVFLNDLEGNDFNNVFRSLSKFYDKLEKNGSKRGSCFVAATPGSFYGRLFPDHSTHFIHSSYSIHWLSQVPRELEVESGRGSNKRNICYTVTSPPGVHEAFLDQFRKDFTLFLRMRSTEMVPQGHLFFTLQGKMDENDSFDHWVSVGMTLNDMVMQGMIEEANLDAFNIPFYGPSMEELRSIIENENSFNILSLETFKLHWDDFYMEVFKKKPEDNYIRGEYVAASLRAILEPILTSHFGDAIMDEFFRRLAKKLSEHLEVGKGYVDNLVVSLGKK</sequence>
<evidence type="ECO:0000313" key="8">
    <source>
        <dbReference type="Proteomes" id="UP001652660"/>
    </source>
</evidence>
<protein>
    <submittedName>
        <fullName evidence="9">Monomethylxanthine methyltransferase 2-like</fullName>
    </submittedName>
</protein>
<evidence type="ECO:0000256" key="2">
    <source>
        <dbReference type="ARBA" id="ARBA00004913"/>
    </source>
</evidence>
<evidence type="ECO:0000256" key="3">
    <source>
        <dbReference type="ARBA" id="ARBA00007967"/>
    </source>
</evidence>
<dbReference type="GO" id="GO:0032259">
    <property type="term" value="P:methylation"/>
    <property type="evidence" value="ECO:0007669"/>
    <property type="project" value="UniProtKB-KW"/>
</dbReference>
<keyword evidence="5" id="KW-0808">Transferase</keyword>
<keyword evidence="4" id="KW-0489">Methyltransferase</keyword>
<evidence type="ECO:0000256" key="1">
    <source>
        <dbReference type="ARBA" id="ARBA00001946"/>
    </source>
</evidence>
<dbReference type="GO" id="GO:0046872">
    <property type="term" value="F:metal ion binding"/>
    <property type="evidence" value="ECO:0007669"/>
    <property type="project" value="UniProtKB-KW"/>
</dbReference>
<evidence type="ECO:0000256" key="6">
    <source>
        <dbReference type="ARBA" id="ARBA00022723"/>
    </source>
</evidence>
<evidence type="ECO:0000256" key="7">
    <source>
        <dbReference type="ARBA" id="ARBA00022842"/>
    </source>
</evidence>
<dbReference type="Pfam" id="PF03492">
    <property type="entry name" value="Methyltransf_7"/>
    <property type="match status" value="1"/>
</dbReference>
<proteinExistence type="inferred from homology"/>
<dbReference type="Gene3D" id="1.10.1200.270">
    <property type="entry name" value="Methyltransferase, alpha-helical capping domain"/>
    <property type="match status" value="1"/>
</dbReference>
<accession>A0A6P6X9J2</accession>
<dbReference type="AlphaFoldDB" id="A0A6P6X9J2"/>
<dbReference type="GeneID" id="113741130"/>
<dbReference type="InterPro" id="IPR005299">
    <property type="entry name" value="MeTrfase_7"/>
</dbReference>
<dbReference type="RefSeq" id="XP_027124410.1">
    <property type="nucleotide sequence ID" value="XM_027268609.1"/>
</dbReference>
<reference evidence="8" key="1">
    <citation type="journal article" date="2025" name="Foods">
        <title>Unveiling the Microbial Signatures of Arabica Coffee Cherries: Insights into Ripeness Specific Diversity, Functional Traits, and Implications for Quality and Safety.</title>
        <authorList>
            <consortium name="RefSeq"/>
            <person name="Tenea G.N."/>
            <person name="Cifuentes V."/>
            <person name="Reyes P."/>
            <person name="Cevallos-Vallejos M."/>
        </authorList>
    </citation>
    <scope>NUCLEOTIDE SEQUENCE [LARGE SCALE GENOMIC DNA]</scope>
</reference>
<keyword evidence="7" id="KW-0460">Magnesium</keyword>
<dbReference type="PANTHER" id="PTHR31009">
    <property type="entry name" value="S-ADENOSYL-L-METHIONINE:CARBOXYL METHYLTRANSFERASE FAMILY PROTEIN"/>
    <property type="match status" value="1"/>
</dbReference>
<dbReference type="GO" id="GO:0008168">
    <property type="term" value="F:methyltransferase activity"/>
    <property type="evidence" value="ECO:0007669"/>
    <property type="project" value="UniProtKB-KW"/>
</dbReference>
<evidence type="ECO:0000256" key="5">
    <source>
        <dbReference type="ARBA" id="ARBA00022679"/>
    </source>
</evidence>